<dbReference type="STRING" id="1497020.DO97_01550"/>
<evidence type="ECO:0000259" key="2">
    <source>
        <dbReference type="Pfam" id="PF01370"/>
    </source>
</evidence>
<organism evidence="3 4">
    <name type="scientific">Neosynechococcus sphagnicola sy1</name>
    <dbReference type="NCBI Taxonomy" id="1497020"/>
    <lineage>
        <taxon>Bacteria</taxon>
        <taxon>Bacillati</taxon>
        <taxon>Cyanobacteriota</taxon>
        <taxon>Cyanophyceae</taxon>
        <taxon>Neosynechococcales</taxon>
        <taxon>Neosynechococcaceae</taxon>
        <taxon>Neosynechococcus</taxon>
    </lineage>
</organism>
<comment type="caution">
    <text evidence="3">The sequence shown here is derived from an EMBL/GenBank/DDBJ whole genome shotgun (WGS) entry which is preliminary data.</text>
</comment>
<dbReference type="InterPro" id="IPR050177">
    <property type="entry name" value="Lipid_A_modif_metabolic_enz"/>
</dbReference>
<dbReference type="AlphaFoldDB" id="A0A098TLT1"/>
<sequence length="142" mass="14682">MTGSSGFIGQHLVPYLQSQGWEVTTWQGDVRMLAGCTAKVEVVLHLAAVVRSQQFAAAPHEAWDVNVGGTLAALNYCQRVGARCVLTSTSGIYQGHTDATPGPRNGGSLPQSSLQPQQVSGRATVSPTGIGLASACGVFTAV</sequence>
<feature type="compositionally biased region" description="Low complexity" evidence="1">
    <location>
        <begin position="108"/>
        <end position="120"/>
    </location>
</feature>
<dbReference type="Pfam" id="PF01370">
    <property type="entry name" value="Epimerase"/>
    <property type="match status" value="1"/>
</dbReference>
<accession>A0A098TLT1</accession>
<dbReference type="PANTHER" id="PTHR43245">
    <property type="entry name" value="BIFUNCTIONAL POLYMYXIN RESISTANCE PROTEIN ARNA"/>
    <property type="match status" value="1"/>
</dbReference>
<dbReference type="InterPro" id="IPR036291">
    <property type="entry name" value="NAD(P)-bd_dom_sf"/>
</dbReference>
<evidence type="ECO:0000256" key="1">
    <source>
        <dbReference type="SAM" id="MobiDB-lite"/>
    </source>
</evidence>
<name>A0A098TLT1_9CYAN</name>
<feature type="domain" description="NAD-dependent epimerase/dehydratase" evidence="2">
    <location>
        <begin position="1"/>
        <end position="98"/>
    </location>
</feature>
<protein>
    <recommendedName>
        <fullName evidence="2">NAD-dependent epimerase/dehydratase domain-containing protein</fullName>
    </recommendedName>
</protein>
<dbReference type="Proteomes" id="UP000030170">
    <property type="component" value="Unassembled WGS sequence"/>
</dbReference>
<keyword evidence="4" id="KW-1185">Reference proteome</keyword>
<dbReference type="CDD" id="cd08946">
    <property type="entry name" value="SDR_e"/>
    <property type="match status" value="1"/>
</dbReference>
<gene>
    <name evidence="3" type="ORF">DO97_01550</name>
</gene>
<evidence type="ECO:0000313" key="4">
    <source>
        <dbReference type="Proteomes" id="UP000030170"/>
    </source>
</evidence>
<dbReference type="InterPro" id="IPR001509">
    <property type="entry name" value="Epimerase_deHydtase"/>
</dbReference>
<feature type="region of interest" description="Disordered" evidence="1">
    <location>
        <begin position="95"/>
        <end position="125"/>
    </location>
</feature>
<dbReference type="EMBL" id="JJML01000014">
    <property type="protein sequence ID" value="KGF73216.1"/>
    <property type="molecule type" value="Genomic_DNA"/>
</dbReference>
<dbReference type="Gene3D" id="3.40.50.720">
    <property type="entry name" value="NAD(P)-binding Rossmann-like Domain"/>
    <property type="match status" value="1"/>
</dbReference>
<evidence type="ECO:0000313" key="3">
    <source>
        <dbReference type="EMBL" id="KGF73216.1"/>
    </source>
</evidence>
<proteinExistence type="predicted"/>
<dbReference type="SUPFAM" id="SSF51735">
    <property type="entry name" value="NAD(P)-binding Rossmann-fold domains"/>
    <property type="match status" value="1"/>
</dbReference>
<dbReference type="RefSeq" id="WP_036531878.1">
    <property type="nucleotide sequence ID" value="NZ_JJML01000014.1"/>
</dbReference>
<reference evidence="3 4" key="1">
    <citation type="journal article" date="2014" name="Mol. Ecol.">
        <title>Evolution of Synechococcus.</title>
        <authorList>
            <person name="Dvorak P."/>
            <person name="Casamatta D."/>
            <person name="Hasler P."/>
            <person name="Poulickova A."/>
            <person name="Ondrej V."/>
            <person name="Sanges R."/>
        </authorList>
    </citation>
    <scope>NUCLEOTIDE SEQUENCE [LARGE SCALE GENOMIC DNA]</scope>
    <source>
        <strain evidence="3 4">CAUP A 1101</strain>
    </source>
</reference>